<dbReference type="SUPFAM" id="SSF82714">
    <property type="entry name" value="Multidrug efflux transporter AcrB TolC docking domain, DN and DC subdomains"/>
    <property type="match status" value="2"/>
</dbReference>
<feature type="transmembrane region" description="Helical" evidence="8">
    <location>
        <begin position="431"/>
        <end position="457"/>
    </location>
</feature>
<keyword evidence="10" id="KW-1185">Reference proteome</keyword>
<feature type="transmembrane region" description="Helical" evidence="8">
    <location>
        <begin position="943"/>
        <end position="968"/>
    </location>
</feature>
<keyword evidence="5 8" id="KW-0812">Transmembrane</keyword>
<dbReference type="Pfam" id="PF00873">
    <property type="entry name" value="ACR_tran"/>
    <property type="match status" value="1"/>
</dbReference>
<evidence type="ECO:0000256" key="7">
    <source>
        <dbReference type="ARBA" id="ARBA00023136"/>
    </source>
</evidence>
<dbReference type="GO" id="GO:0042910">
    <property type="term" value="F:xenobiotic transmembrane transporter activity"/>
    <property type="evidence" value="ECO:0007669"/>
    <property type="project" value="TreeGrafter"/>
</dbReference>
<evidence type="ECO:0000313" key="9">
    <source>
        <dbReference type="EMBL" id="MUM78730.1"/>
    </source>
</evidence>
<feature type="transmembrane region" description="Helical" evidence="8">
    <location>
        <begin position="974"/>
        <end position="997"/>
    </location>
</feature>
<dbReference type="AlphaFoldDB" id="A0A7K1KRZ5"/>
<feature type="transmembrane region" description="Helical" evidence="8">
    <location>
        <begin position="386"/>
        <end position="411"/>
    </location>
</feature>
<evidence type="ECO:0000256" key="3">
    <source>
        <dbReference type="ARBA" id="ARBA00022475"/>
    </source>
</evidence>
<dbReference type="SUPFAM" id="SSF82693">
    <property type="entry name" value="Multidrug efflux transporter AcrB pore domain, PN1, PN2, PC1 and PC2 subdomains"/>
    <property type="match status" value="3"/>
</dbReference>
<dbReference type="EMBL" id="WODC01000011">
    <property type="protein sequence ID" value="MUM78730.1"/>
    <property type="molecule type" value="Genomic_DNA"/>
</dbReference>
<dbReference type="InterPro" id="IPR027463">
    <property type="entry name" value="AcrB_DN_DC_subdom"/>
</dbReference>
<evidence type="ECO:0000256" key="6">
    <source>
        <dbReference type="ARBA" id="ARBA00022989"/>
    </source>
</evidence>
<evidence type="ECO:0000256" key="4">
    <source>
        <dbReference type="ARBA" id="ARBA00022519"/>
    </source>
</evidence>
<protein>
    <submittedName>
        <fullName evidence="9">MMPL family transporter</fullName>
    </submittedName>
</protein>
<gene>
    <name evidence="9" type="ORF">GKC30_13900</name>
</gene>
<feature type="transmembrane region" description="Helical" evidence="8">
    <location>
        <begin position="12"/>
        <end position="32"/>
    </location>
</feature>
<sequence>MQVTELFIRRPVMTALTMLGLLFFGIVSYLHMPVSYLPAVEFPTIQVSASMSGANPKTMASSVASPLEREFSSIAGLQSMSSVNSLGSTTITLQFDLDRNIDGAALDVQSAIARASSNLPQEITDPPSFQKVNPADTPILYLSVRSETLPMSTVNDYAKTFLTQTISMIPGVAQVLIYGEKQYAVRIRLDPRELASRSLGIDEVKDAVAKANVNLPLGTLEGTEQSLMLEDNGQLLTADEYRNVVVAYRSGQPVRLSDLGLVEDGVKNERFSSWLNDKRSLTIAVKRQPGTNTIEIVDSIRQKLPWITSQMPAGIVLDIVHDNSLFIEESVNDVKFTLALAVALVILVVFIFLRNIASTFIASVAIPFSIVATFAVMHLMDFTLDTFSLMALTLCVGFVVDDAIVMIENIIRHLEMGKTPMQAARDGAREIGFTIISMTLSLAIVFVPIMFMAGIVGRVLHEFATTITAAILVSGVVSLSLTPMLGSRLLKSKTRIAESDPVFDRLMGWYKASLHFCLRHRGSTMIASGLLLTATAWAFMVIPKGFLPSDDQGLIMGFTQARQGIAYESMERQQMETVPIIGANPGVRDQIQIIGYPLSNQGMIVALLKPANKRKQLDEILRELWGPVNSLPGLEVFLVNPPMIPIGGKQAKGDYLFTLLSPDSATLYANAEQFEVELRKHPLLTGVNSDLQISTPQVEIEIERDLASSLGVTANDIENALFTAYGERQISTIYTVVDEYKVIMQLKPEFQRNSDALSMLYIRSDAGNLIRLDALATIKESTGPVTVNHTGQLESVTYAFSGKPGTSMGQITEAVEALALEKLPQTISTLFEGTAGAFAESMNSLYFLLFIAIVAIYILLGSLYESFIHPLTILSGLPSAAFGGLLTLMLFGYDLDLYGMVGIIMLIGIVKKNSIMVVDFAIEAEKTGLSPQEAAFQGATIRFRPIIMTTLAAIMGAMPIALGFGAGAEIRRPLGLAVVGGLAFSQIVTLYLTPIFYTYMDQFQRWLDARTAQPEDAPGETA</sequence>
<evidence type="ECO:0000256" key="2">
    <source>
        <dbReference type="ARBA" id="ARBA00022448"/>
    </source>
</evidence>
<reference evidence="9 10" key="1">
    <citation type="submission" date="2019-11" db="EMBL/GenBank/DDBJ databases">
        <title>Pseudodesulfovibrio alkaliphilus, sp. nov., an alkaliphilic sulfate-reducing bacteria from mud volcano of Taman peninsula, Russia.</title>
        <authorList>
            <person name="Frolova A."/>
            <person name="Merkel A.Y."/>
            <person name="Slobodkin A.I."/>
        </authorList>
    </citation>
    <scope>NUCLEOTIDE SEQUENCE [LARGE SCALE GENOMIC DNA]</scope>
    <source>
        <strain evidence="9 10">F-1</strain>
    </source>
</reference>
<proteinExistence type="predicted"/>
<dbReference type="Gene3D" id="3.30.70.1320">
    <property type="entry name" value="Multidrug efflux transporter AcrB pore domain like"/>
    <property type="match status" value="1"/>
</dbReference>
<dbReference type="PANTHER" id="PTHR32063">
    <property type="match status" value="1"/>
</dbReference>
<feature type="transmembrane region" description="Helical" evidence="8">
    <location>
        <begin position="360"/>
        <end position="380"/>
    </location>
</feature>
<keyword evidence="4" id="KW-0997">Cell inner membrane</keyword>
<feature type="transmembrane region" description="Helical" evidence="8">
    <location>
        <begin position="336"/>
        <end position="353"/>
    </location>
</feature>
<comment type="caution">
    <text evidence="9">The sequence shown here is derived from an EMBL/GenBank/DDBJ whole genome shotgun (WGS) entry which is preliminary data.</text>
</comment>
<evidence type="ECO:0000256" key="5">
    <source>
        <dbReference type="ARBA" id="ARBA00022692"/>
    </source>
</evidence>
<dbReference type="PANTHER" id="PTHR32063:SF21">
    <property type="entry name" value="MULTIDRUG RESISTANCE PROTEIN MDTB"/>
    <property type="match status" value="1"/>
</dbReference>
<evidence type="ECO:0000256" key="8">
    <source>
        <dbReference type="SAM" id="Phobius"/>
    </source>
</evidence>
<dbReference type="Gene3D" id="3.30.70.1430">
    <property type="entry name" value="Multidrug efflux transporter AcrB pore domain"/>
    <property type="match status" value="2"/>
</dbReference>
<dbReference type="Gene3D" id="3.30.2090.10">
    <property type="entry name" value="Multidrug efflux transporter AcrB TolC docking domain, DN and DC subdomains"/>
    <property type="match status" value="2"/>
</dbReference>
<evidence type="ECO:0000313" key="10">
    <source>
        <dbReference type="Proteomes" id="UP000461162"/>
    </source>
</evidence>
<dbReference type="PRINTS" id="PR00702">
    <property type="entry name" value="ACRIFLAVINRP"/>
</dbReference>
<dbReference type="GO" id="GO:0005886">
    <property type="term" value="C:plasma membrane"/>
    <property type="evidence" value="ECO:0007669"/>
    <property type="project" value="UniProtKB-SubCell"/>
</dbReference>
<dbReference type="Gene3D" id="3.30.70.1440">
    <property type="entry name" value="Multidrug efflux transporter AcrB pore domain"/>
    <property type="match status" value="1"/>
</dbReference>
<dbReference type="Gene3D" id="1.20.1640.10">
    <property type="entry name" value="Multidrug efflux transporter AcrB transmembrane domain"/>
    <property type="match status" value="2"/>
</dbReference>
<dbReference type="Proteomes" id="UP000461162">
    <property type="component" value="Unassembled WGS sequence"/>
</dbReference>
<name>A0A7K1KRZ5_9BACT</name>
<feature type="transmembrane region" description="Helical" evidence="8">
    <location>
        <begin position="463"/>
        <end position="485"/>
    </location>
</feature>
<feature type="transmembrane region" description="Helical" evidence="8">
    <location>
        <begin position="845"/>
        <end position="864"/>
    </location>
</feature>
<dbReference type="FunFam" id="3.30.70.1430:FF:000001">
    <property type="entry name" value="Efflux pump membrane transporter"/>
    <property type="match status" value="1"/>
</dbReference>
<feature type="transmembrane region" description="Helical" evidence="8">
    <location>
        <begin position="871"/>
        <end position="891"/>
    </location>
</feature>
<accession>A0A7K1KRZ5</accession>
<comment type="subcellular location">
    <subcellularLocation>
        <location evidence="1">Cell inner membrane</location>
        <topology evidence="1">Multi-pass membrane protein</topology>
    </subcellularLocation>
</comment>
<keyword evidence="2" id="KW-0813">Transport</keyword>
<feature type="transmembrane region" description="Helical" evidence="8">
    <location>
        <begin position="524"/>
        <end position="542"/>
    </location>
</feature>
<keyword evidence="6 8" id="KW-1133">Transmembrane helix</keyword>
<evidence type="ECO:0000256" key="1">
    <source>
        <dbReference type="ARBA" id="ARBA00004429"/>
    </source>
</evidence>
<keyword evidence="3" id="KW-1003">Cell membrane</keyword>
<organism evidence="9 10">
    <name type="scientific">Pseudodesulfovibrio alkaliphilus</name>
    <dbReference type="NCBI Taxonomy" id="2661613"/>
    <lineage>
        <taxon>Bacteria</taxon>
        <taxon>Pseudomonadati</taxon>
        <taxon>Thermodesulfobacteriota</taxon>
        <taxon>Desulfovibrionia</taxon>
        <taxon>Desulfovibrionales</taxon>
        <taxon>Desulfovibrionaceae</taxon>
    </lineage>
</organism>
<dbReference type="SUPFAM" id="SSF82866">
    <property type="entry name" value="Multidrug efflux transporter AcrB transmembrane domain"/>
    <property type="match status" value="2"/>
</dbReference>
<keyword evidence="7 8" id="KW-0472">Membrane</keyword>
<dbReference type="InterPro" id="IPR001036">
    <property type="entry name" value="Acrflvin-R"/>
</dbReference>
<dbReference type="FunFam" id="1.20.1640.10:FF:000001">
    <property type="entry name" value="Efflux pump membrane transporter"/>
    <property type="match status" value="1"/>
</dbReference>
<dbReference type="RefSeq" id="WP_155935578.1">
    <property type="nucleotide sequence ID" value="NZ_WODC01000011.1"/>
</dbReference>